<dbReference type="GeneID" id="83638192"/>
<dbReference type="EMBL" id="MAOE01000035">
    <property type="protein sequence ID" value="OJD68940.1"/>
    <property type="molecule type" value="Genomic_DNA"/>
</dbReference>
<proteinExistence type="predicted"/>
<name>A0A1J9UZM4_9BACI</name>
<sequence>MKTLKEAGSNPIRITVHVLAFPLEIDSLATSKFSLACVGAIPSEDWAFQFFIDRYIYLMI</sequence>
<organism evidence="1 2">
    <name type="scientific">Bacillus albus</name>
    <dbReference type="NCBI Taxonomy" id="2026189"/>
    <lineage>
        <taxon>Bacteria</taxon>
        <taxon>Bacillati</taxon>
        <taxon>Bacillota</taxon>
        <taxon>Bacilli</taxon>
        <taxon>Bacillales</taxon>
        <taxon>Bacillaceae</taxon>
        <taxon>Bacillus</taxon>
        <taxon>Bacillus cereus group</taxon>
    </lineage>
</organism>
<evidence type="ECO:0000313" key="2">
    <source>
        <dbReference type="Proteomes" id="UP000181873"/>
    </source>
</evidence>
<accession>A0A1J9UZM4</accession>
<dbReference type="Proteomes" id="UP000181873">
    <property type="component" value="Unassembled WGS sequence"/>
</dbReference>
<dbReference type="RefSeq" id="WP_071757196.1">
    <property type="nucleotide sequence ID" value="NZ_CBCSIO010000001.1"/>
</dbReference>
<gene>
    <name evidence="1" type="ORF">BAU25_05050</name>
</gene>
<comment type="caution">
    <text evidence="1">The sequence shown here is derived from an EMBL/GenBank/DDBJ whole genome shotgun (WGS) entry which is preliminary data.</text>
</comment>
<reference evidence="1 2" key="1">
    <citation type="submission" date="2016-06" db="EMBL/GenBank/DDBJ databases">
        <title>First insights into the genetic diversity and population structure of in the Bacillus cereus group bacteria from diverse marine environments.</title>
        <authorList>
            <person name="Liu Y."/>
            <person name="Lai Q."/>
            <person name="Shao Z."/>
        </authorList>
    </citation>
    <scope>NUCLEOTIDE SEQUENCE [LARGE SCALE GENOMIC DNA]</scope>
    <source>
        <strain evidence="1 2">N35-10-2</strain>
    </source>
</reference>
<evidence type="ECO:0000313" key="1">
    <source>
        <dbReference type="EMBL" id="OJD68940.1"/>
    </source>
</evidence>
<protein>
    <submittedName>
        <fullName evidence="1">Uncharacterized protein</fullName>
    </submittedName>
</protein>
<dbReference type="AlphaFoldDB" id="A0A1J9UZM4"/>